<feature type="transmembrane region" description="Helical" evidence="9">
    <location>
        <begin position="6"/>
        <end position="35"/>
    </location>
</feature>
<dbReference type="AlphaFoldDB" id="A0A9D2DWH2"/>
<feature type="transmembrane region" description="Helical" evidence="9">
    <location>
        <begin position="122"/>
        <end position="145"/>
    </location>
</feature>
<dbReference type="PROSITE" id="PS51371">
    <property type="entry name" value="CBS"/>
    <property type="match status" value="2"/>
</dbReference>
<evidence type="ECO:0000259" key="11">
    <source>
        <dbReference type="PROSITE" id="PS51846"/>
    </source>
</evidence>
<feature type="domain" description="CBS" evidence="10">
    <location>
        <begin position="206"/>
        <end position="266"/>
    </location>
</feature>
<dbReference type="InterPro" id="IPR002550">
    <property type="entry name" value="CNNM"/>
</dbReference>
<protein>
    <submittedName>
        <fullName evidence="12">Hemolysin family protein</fullName>
    </submittedName>
</protein>
<dbReference type="PROSITE" id="PS51846">
    <property type="entry name" value="CNNM"/>
    <property type="match status" value="1"/>
</dbReference>
<sequence>MDSRTIGLLIALVVLVILSGLFSATETAYTSFSAVRMRRFAKRKRTARMAFRLSADYNRILTTLLVADNIVNIASATIGTLIFTSLMGEELGSVISTVVVTVVLLIFGEITPKLLAKRLPEAFACAAAYPLSVLICLFLPFVWLFELWKKVVFYVFRLDKKEPRLTEEEFKMLVSDVREEGVLNDTEQELIHRTLRYDELTVADCMIPLERVVAVDVRENDRVVFRVFRETNFSRLPVYKGTKGNIEGVLYRADFYENMLAGRRDFDNIIRPVSAVAPDEKVSDLMERLRTMREHMLVVGSEDDALGIITREDMIEELIGDMDDVYDMTPVTSLPTPEPEPPEDEEVTS</sequence>
<feature type="transmembrane region" description="Helical" evidence="9">
    <location>
        <begin position="56"/>
        <end position="85"/>
    </location>
</feature>
<dbReference type="PANTHER" id="PTHR22777:SF17">
    <property type="entry name" value="UPF0053 PROTEIN SLL0260"/>
    <property type="match status" value="1"/>
</dbReference>
<name>A0A9D2DWH2_9FIRM</name>
<keyword evidence="3" id="KW-0677">Repeat</keyword>
<evidence type="ECO:0000259" key="10">
    <source>
        <dbReference type="PROSITE" id="PS51371"/>
    </source>
</evidence>
<keyword evidence="2 8" id="KW-0812">Transmembrane</keyword>
<dbReference type="GO" id="GO:0005886">
    <property type="term" value="C:plasma membrane"/>
    <property type="evidence" value="ECO:0007669"/>
    <property type="project" value="TreeGrafter"/>
</dbReference>
<dbReference type="SUPFAM" id="SSF54631">
    <property type="entry name" value="CBS-domain pair"/>
    <property type="match status" value="1"/>
</dbReference>
<dbReference type="Pfam" id="PF00571">
    <property type="entry name" value="CBS"/>
    <property type="match status" value="2"/>
</dbReference>
<evidence type="ECO:0000256" key="1">
    <source>
        <dbReference type="ARBA" id="ARBA00004141"/>
    </source>
</evidence>
<dbReference type="Pfam" id="PF01595">
    <property type="entry name" value="CNNM"/>
    <property type="match status" value="1"/>
</dbReference>
<organism evidence="12 13">
    <name type="scientific">Candidatus Gallimonas intestinigallinarum</name>
    <dbReference type="NCBI Taxonomy" id="2838604"/>
    <lineage>
        <taxon>Bacteria</taxon>
        <taxon>Bacillati</taxon>
        <taxon>Bacillota</taxon>
        <taxon>Clostridia</taxon>
        <taxon>Candidatus Gallimonas</taxon>
    </lineage>
</organism>
<evidence type="ECO:0000256" key="3">
    <source>
        <dbReference type="ARBA" id="ARBA00022737"/>
    </source>
</evidence>
<reference evidence="12" key="1">
    <citation type="journal article" date="2021" name="PeerJ">
        <title>Extensive microbial diversity within the chicken gut microbiome revealed by metagenomics and culture.</title>
        <authorList>
            <person name="Gilroy R."/>
            <person name="Ravi A."/>
            <person name="Getino M."/>
            <person name="Pursley I."/>
            <person name="Horton D.L."/>
            <person name="Alikhan N.F."/>
            <person name="Baker D."/>
            <person name="Gharbi K."/>
            <person name="Hall N."/>
            <person name="Watson M."/>
            <person name="Adriaenssens E.M."/>
            <person name="Foster-Nyarko E."/>
            <person name="Jarju S."/>
            <person name="Secka A."/>
            <person name="Antonio M."/>
            <person name="Oren A."/>
            <person name="Chaudhuri R.R."/>
            <person name="La Ragione R."/>
            <person name="Hildebrand F."/>
            <person name="Pallen M.J."/>
        </authorList>
    </citation>
    <scope>NUCLEOTIDE SEQUENCE</scope>
    <source>
        <strain evidence="12">CHK33-5263</strain>
    </source>
</reference>
<keyword evidence="6 8" id="KW-0472">Membrane</keyword>
<evidence type="ECO:0000313" key="13">
    <source>
        <dbReference type="Proteomes" id="UP000824044"/>
    </source>
</evidence>
<dbReference type="InterPro" id="IPR046342">
    <property type="entry name" value="CBS_dom_sf"/>
</dbReference>
<dbReference type="EMBL" id="DXBS01000052">
    <property type="protein sequence ID" value="HIZ24341.1"/>
    <property type="molecule type" value="Genomic_DNA"/>
</dbReference>
<evidence type="ECO:0000256" key="9">
    <source>
        <dbReference type="SAM" id="Phobius"/>
    </source>
</evidence>
<dbReference type="Gene3D" id="3.10.580.10">
    <property type="entry name" value="CBS-domain"/>
    <property type="match status" value="1"/>
</dbReference>
<dbReference type="CDD" id="cd04590">
    <property type="entry name" value="CBS_pair_CorC_HlyC_assoc"/>
    <property type="match status" value="1"/>
</dbReference>
<dbReference type="InterPro" id="IPR000644">
    <property type="entry name" value="CBS_dom"/>
</dbReference>
<feature type="transmembrane region" description="Helical" evidence="9">
    <location>
        <begin position="91"/>
        <end position="110"/>
    </location>
</feature>
<dbReference type="InterPro" id="IPR044751">
    <property type="entry name" value="Ion_transp-like_CBS"/>
</dbReference>
<keyword evidence="5 7" id="KW-0129">CBS domain</keyword>
<feature type="domain" description="CBS" evidence="10">
    <location>
        <begin position="269"/>
        <end position="325"/>
    </location>
</feature>
<evidence type="ECO:0000256" key="4">
    <source>
        <dbReference type="ARBA" id="ARBA00022989"/>
    </source>
</evidence>
<comment type="caution">
    <text evidence="12">The sequence shown here is derived from an EMBL/GenBank/DDBJ whole genome shotgun (WGS) entry which is preliminary data.</text>
</comment>
<dbReference type="PANTHER" id="PTHR22777">
    <property type="entry name" value="HEMOLYSIN-RELATED"/>
    <property type="match status" value="1"/>
</dbReference>
<reference evidence="12" key="2">
    <citation type="submission" date="2021-04" db="EMBL/GenBank/DDBJ databases">
        <authorList>
            <person name="Gilroy R."/>
        </authorList>
    </citation>
    <scope>NUCLEOTIDE SEQUENCE</scope>
    <source>
        <strain evidence="12">CHK33-5263</strain>
    </source>
</reference>
<proteinExistence type="predicted"/>
<gene>
    <name evidence="12" type="ORF">H9812_02550</name>
</gene>
<evidence type="ECO:0000256" key="8">
    <source>
        <dbReference type="PROSITE-ProRule" id="PRU01193"/>
    </source>
</evidence>
<keyword evidence="4 8" id="KW-1133">Transmembrane helix</keyword>
<comment type="subcellular location">
    <subcellularLocation>
        <location evidence="1">Membrane</location>
        <topology evidence="1">Multi-pass membrane protein</topology>
    </subcellularLocation>
</comment>
<dbReference type="SMART" id="SM00116">
    <property type="entry name" value="CBS"/>
    <property type="match status" value="2"/>
</dbReference>
<feature type="domain" description="CNNM transmembrane" evidence="11">
    <location>
        <begin position="1"/>
        <end position="187"/>
    </location>
</feature>
<dbReference type="Proteomes" id="UP000824044">
    <property type="component" value="Unassembled WGS sequence"/>
</dbReference>
<accession>A0A9D2DWH2</accession>
<evidence type="ECO:0000256" key="7">
    <source>
        <dbReference type="PROSITE-ProRule" id="PRU00703"/>
    </source>
</evidence>
<evidence type="ECO:0000256" key="2">
    <source>
        <dbReference type="ARBA" id="ARBA00022692"/>
    </source>
</evidence>
<evidence type="ECO:0000256" key="6">
    <source>
        <dbReference type="ARBA" id="ARBA00023136"/>
    </source>
</evidence>
<evidence type="ECO:0000313" key="12">
    <source>
        <dbReference type="EMBL" id="HIZ24341.1"/>
    </source>
</evidence>
<evidence type="ECO:0000256" key="5">
    <source>
        <dbReference type="ARBA" id="ARBA00023122"/>
    </source>
</evidence>